<dbReference type="InterPro" id="IPR017850">
    <property type="entry name" value="Alkaline_phosphatase_core_sf"/>
</dbReference>
<evidence type="ECO:0000313" key="4">
    <source>
        <dbReference type="EMBL" id="SCP98157.1"/>
    </source>
</evidence>
<protein>
    <submittedName>
        <fullName evidence="4">Arylsulfatase A</fullName>
    </submittedName>
</protein>
<dbReference type="OrthoDB" id="279611at2"/>
<dbReference type="SUPFAM" id="SSF53649">
    <property type="entry name" value="Alkaline phosphatase-like"/>
    <property type="match status" value="1"/>
</dbReference>
<feature type="domain" description="Sulfatase N-terminal" evidence="3">
    <location>
        <begin position="4"/>
        <end position="332"/>
    </location>
</feature>
<dbReference type="PANTHER" id="PTHR45953:SF1">
    <property type="entry name" value="IDURONATE 2-SULFATASE"/>
    <property type="match status" value="1"/>
</dbReference>
<keyword evidence="5" id="KW-1185">Reference proteome</keyword>
<keyword evidence="1" id="KW-0479">Metal-binding</keyword>
<dbReference type="EMBL" id="FMKA01000017">
    <property type="protein sequence ID" value="SCP98157.1"/>
    <property type="molecule type" value="Genomic_DNA"/>
</dbReference>
<organism evidence="4 5">
    <name type="scientific">Anaerobium acetethylicum</name>
    <dbReference type="NCBI Taxonomy" id="1619234"/>
    <lineage>
        <taxon>Bacteria</taxon>
        <taxon>Bacillati</taxon>
        <taxon>Bacillota</taxon>
        <taxon>Clostridia</taxon>
        <taxon>Lachnospirales</taxon>
        <taxon>Lachnospiraceae</taxon>
        <taxon>Anaerobium</taxon>
    </lineage>
</organism>
<dbReference type="GO" id="GO:0005737">
    <property type="term" value="C:cytoplasm"/>
    <property type="evidence" value="ECO:0007669"/>
    <property type="project" value="TreeGrafter"/>
</dbReference>
<name>A0A1D3TVI2_9FIRM</name>
<sequence length="588" mass="69085">MKAIMVMYDSLNRKMLEPYGCDWVKTPNFTRLAEKSVTFDCNYVGSMPCMPARRELHTGRYNFLHRSWGPMEPFDDSMPEMLKMNGIYTHLVSDHQHYWEDGGCTYHSRYNTWECTRGQEGDTWKALPELIEASHRKGGLSIFDKMHKHDAVNRKYIDAEEKMPQAVTFQAGLEFLEKNHEADDWFLQIETFDPHEPFFTQEEYKKLYPHEYDGLMKDWPPYYFVTEGEESVRHMRFEYAALITMCDRYLGKVLDFMDEHDMWKDTMLIVNTDHGYLLGEHGWWSKTVMPTYDEIARTPLFIYDPRSKVRGERRGMLTQTIDLPATVLEYFNLPIPKDMQGKSLRKAIEESEPVRDYALFGYHEGHTNITDGRWVYMRAPKSGDGQPIYEYTLMPTHMRSMFQPSELQDIQLQEPFAFTKGCRTMKIKAAAGMTDPANYGTRLYDLQNDPMQKHPVYDIEKETEMANLMIRAMGENECPQERFAKFGFPEGREVTKQEVEDSNREAKEMRMPIGLEQCSWTEGAVNMYHTLHKFLMPEKSEEVVRMLREVAEGGKIDEADMIELIKIVVPEQSREMVMYFTLLNSRTE</sequence>
<dbReference type="Pfam" id="PF00884">
    <property type="entry name" value="Sulfatase"/>
    <property type="match status" value="1"/>
</dbReference>
<evidence type="ECO:0000256" key="1">
    <source>
        <dbReference type="ARBA" id="ARBA00022723"/>
    </source>
</evidence>
<reference evidence="4 5" key="1">
    <citation type="submission" date="2016-09" db="EMBL/GenBank/DDBJ databases">
        <authorList>
            <person name="Capua I."/>
            <person name="De Benedictis P."/>
            <person name="Joannis T."/>
            <person name="Lombin L.H."/>
            <person name="Cattoli G."/>
        </authorList>
    </citation>
    <scope>NUCLEOTIDE SEQUENCE [LARGE SCALE GENOMIC DNA]</scope>
    <source>
        <strain evidence="4 5">GluBS11</strain>
    </source>
</reference>
<dbReference type="InterPro" id="IPR000917">
    <property type="entry name" value="Sulfatase_N"/>
</dbReference>
<proteinExistence type="predicted"/>
<dbReference type="GO" id="GO:0008484">
    <property type="term" value="F:sulfuric ester hydrolase activity"/>
    <property type="evidence" value="ECO:0007669"/>
    <property type="project" value="TreeGrafter"/>
</dbReference>
<dbReference type="GO" id="GO:0046872">
    <property type="term" value="F:metal ion binding"/>
    <property type="evidence" value="ECO:0007669"/>
    <property type="project" value="UniProtKB-KW"/>
</dbReference>
<dbReference type="STRING" id="1619234.SAMN05421730_101730"/>
<dbReference type="PANTHER" id="PTHR45953">
    <property type="entry name" value="IDURONATE 2-SULFATASE"/>
    <property type="match status" value="1"/>
</dbReference>
<dbReference type="RefSeq" id="WP_091235035.1">
    <property type="nucleotide sequence ID" value="NZ_FMKA01000017.1"/>
</dbReference>
<evidence type="ECO:0000313" key="5">
    <source>
        <dbReference type="Proteomes" id="UP000199315"/>
    </source>
</evidence>
<dbReference type="Proteomes" id="UP000199315">
    <property type="component" value="Unassembled WGS sequence"/>
</dbReference>
<dbReference type="CDD" id="cd16148">
    <property type="entry name" value="sulfatase_like"/>
    <property type="match status" value="1"/>
</dbReference>
<evidence type="ECO:0000259" key="3">
    <source>
        <dbReference type="Pfam" id="PF00884"/>
    </source>
</evidence>
<keyword evidence="2" id="KW-0378">Hydrolase</keyword>
<evidence type="ECO:0000256" key="2">
    <source>
        <dbReference type="ARBA" id="ARBA00022801"/>
    </source>
</evidence>
<dbReference type="AlphaFoldDB" id="A0A1D3TVI2"/>
<accession>A0A1D3TVI2</accession>
<gene>
    <name evidence="4" type="ORF">SAMN05421730_101730</name>
</gene>
<dbReference type="Gene3D" id="3.40.720.10">
    <property type="entry name" value="Alkaline Phosphatase, subunit A"/>
    <property type="match status" value="1"/>
</dbReference>